<comment type="caution">
    <text evidence="1">The sequence shown here is derived from an EMBL/GenBank/DDBJ whole genome shotgun (WGS) entry which is preliminary data.</text>
</comment>
<organism evidence="1 2">
    <name type="scientific">Motilibacter peucedani</name>
    <dbReference type="NCBI Taxonomy" id="598650"/>
    <lineage>
        <taxon>Bacteria</taxon>
        <taxon>Bacillati</taxon>
        <taxon>Actinomycetota</taxon>
        <taxon>Actinomycetes</taxon>
        <taxon>Motilibacterales</taxon>
        <taxon>Motilibacteraceae</taxon>
        <taxon>Motilibacter</taxon>
    </lineage>
</organism>
<dbReference type="RefSeq" id="WP_121194641.1">
    <property type="nucleotide sequence ID" value="NZ_RBWV01000015.1"/>
</dbReference>
<name>A0A420XKK4_9ACTN</name>
<dbReference type="Proteomes" id="UP000281955">
    <property type="component" value="Unassembled WGS sequence"/>
</dbReference>
<evidence type="ECO:0000313" key="1">
    <source>
        <dbReference type="EMBL" id="RKS69194.1"/>
    </source>
</evidence>
<sequence length="86" mass="9110">MDDLPLPPADRIADDHALLQLATWLAEDCAPGRGVVAVLCRPGPAAVGADDRAWDQQLRAQRRARVRGVFVAAGGTVRPLTLDDAA</sequence>
<dbReference type="InParanoid" id="A0A420XKK4"/>
<dbReference type="AlphaFoldDB" id="A0A420XKK4"/>
<proteinExistence type="predicted"/>
<protein>
    <submittedName>
        <fullName evidence="1">Uncharacterized protein</fullName>
    </submittedName>
</protein>
<reference evidence="1 2" key="1">
    <citation type="submission" date="2018-10" db="EMBL/GenBank/DDBJ databases">
        <title>Genomic Encyclopedia of Archaeal and Bacterial Type Strains, Phase II (KMG-II): from individual species to whole genera.</title>
        <authorList>
            <person name="Goeker M."/>
        </authorList>
    </citation>
    <scope>NUCLEOTIDE SEQUENCE [LARGE SCALE GENOMIC DNA]</scope>
    <source>
        <strain evidence="1 2">RP-AC37</strain>
    </source>
</reference>
<gene>
    <name evidence="1" type="ORF">CLV35_3368</name>
</gene>
<accession>A0A420XKK4</accession>
<dbReference type="EMBL" id="RBWV01000015">
    <property type="protein sequence ID" value="RKS69194.1"/>
    <property type="molecule type" value="Genomic_DNA"/>
</dbReference>
<keyword evidence="2" id="KW-1185">Reference proteome</keyword>
<evidence type="ECO:0000313" key="2">
    <source>
        <dbReference type="Proteomes" id="UP000281955"/>
    </source>
</evidence>